<feature type="compositionally biased region" description="Basic and acidic residues" evidence="1">
    <location>
        <begin position="1"/>
        <end position="14"/>
    </location>
</feature>
<feature type="region of interest" description="Disordered" evidence="1">
    <location>
        <begin position="724"/>
        <end position="745"/>
    </location>
</feature>
<dbReference type="SUPFAM" id="SSF52540">
    <property type="entry name" value="P-loop containing nucleoside triphosphate hydrolases"/>
    <property type="match status" value="1"/>
</dbReference>
<dbReference type="EMBL" id="JACHNE010000001">
    <property type="protein sequence ID" value="MBB5792236.1"/>
    <property type="molecule type" value="Genomic_DNA"/>
</dbReference>
<evidence type="ECO:0000259" key="3">
    <source>
        <dbReference type="Pfam" id="PF05729"/>
    </source>
</evidence>
<protein>
    <recommendedName>
        <fullName evidence="3">NACHT domain-containing protein</fullName>
    </recommendedName>
</protein>
<dbReference type="InterPro" id="IPR027417">
    <property type="entry name" value="P-loop_NTPase"/>
</dbReference>
<proteinExistence type="predicted"/>
<organism evidence="4 5">
    <name type="scientific">Streptomyces caelestis</name>
    <dbReference type="NCBI Taxonomy" id="36816"/>
    <lineage>
        <taxon>Bacteria</taxon>
        <taxon>Bacillati</taxon>
        <taxon>Actinomycetota</taxon>
        <taxon>Actinomycetes</taxon>
        <taxon>Kitasatosporales</taxon>
        <taxon>Streptomycetaceae</taxon>
        <taxon>Streptomyces</taxon>
    </lineage>
</organism>
<evidence type="ECO:0000313" key="5">
    <source>
        <dbReference type="Proteomes" id="UP000590647"/>
    </source>
</evidence>
<keyword evidence="2" id="KW-0812">Transmembrane</keyword>
<feature type="transmembrane region" description="Helical" evidence="2">
    <location>
        <begin position="531"/>
        <end position="559"/>
    </location>
</feature>
<keyword evidence="2" id="KW-1133">Transmembrane helix</keyword>
<evidence type="ECO:0000256" key="2">
    <source>
        <dbReference type="SAM" id="Phobius"/>
    </source>
</evidence>
<feature type="transmembrane region" description="Helical" evidence="2">
    <location>
        <begin position="437"/>
        <end position="460"/>
    </location>
</feature>
<accession>A0A7W9LQC7</accession>
<feature type="compositionally biased region" description="Basic and acidic residues" evidence="1">
    <location>
        <begin position="40"/>
        <end position="51"/>
    </location>
</feature>
<name>A0A7W9LQC7_9ACTN</name>
<dbReference type="AlphaFoldDB" id="A0A7W9LQC7"/>
<keyword evidence="2" id="KW-0472">Membrane</keyword>
<keyword evidence="5" id="KW-1185">Reference proteome</keyword>
<feature type="transmembrane region" description="Helical" evidence="2">
    <location>
        <begin position="623"/>
        <end position="656"/>
    </location>
</feature>
<feature type="transmembrane region" description="Helical" evidence="2">
    <location>
        <begin position="485"/>
        <end position="510"/>
    </location>
</feature>
<gene>
    <name evidence="4" type="ORF">HDA41_000200</name>
</gene>
<dbReference type="InterPro" id="IPR007111">
    <property type="entry name" value="NACHT_NTPase"/>
</dbReference>
<reference evidence="4 5" key="1">
    <citation type="submission" date="2020-08" db="EMBL/GenBank/DDBJ databases">
        <title>Sequencing the genomes of 1000 actinobacteria strains.</title>
        <authorList>
            <person name="Klenk H.-P."/>
        </authorList>
    </citation>
    <scope>NUCLEOTIDE SEQUENCE [LARGE SCALE GENOMIC DNA]</scope>
    <source>
        <strain evidence="4 5">DSM 40084</strain>
    </source>
</reference>
<evidence type="ECO:0000313" key="4">
    <source>
        <dbReference type="EMBL" id="MBB5792236.1"/>
    </source>
</evidence>
<feature type="transmembrane region" description="Helical" evidence="2">
    <location>
        <begin position="579"/>
        <end position="602"/>
    </location>
</feature>
<feature type="domain" description="NACHT" evidence="3">
    <location>
        <begin position="137"/>
        <end position="277"/>
    </location>
</feature>
<dbReference type="Pfam" id="PF05729">
    <property type="entry name" value="NACHT"/>
    <property type="match status" value="1"/>
</dbReference>
<feature type="region of interest" description="Disordered" evidence="1">
    <location>
        <begin position="1"/>
        <end position="20"/>
    </location>
</feature>
<evidence type="ECO:0000256" key="1">
    <source>
        <dbReference type="SAM" id="MobiDB-lite"/>
    </source>
</evidence>
<comment type="caution">
    <text evidence="4">The sequence shown here is derived from an EMBL/GenBank/DDBJ whole genome shotgun (WGS) entry which is preliminary data.</text>
</comment>
<dbReference type="Gene3D" id="3.40.50.300">
    <property type="entry name" value="P-loop containing nucleotide triphosphate hydrolases"/>
    <property type="match status" value="1"/>
</dbReference>
<feature type="region of interest" description="Disordered" evidence="1">
    <location>
        <begin position="31"/>
        <end position="51"/>
    </location>
</feature>
<sequence>MTDGHGRETSDQHNHGSGTFIGRVVGDVTINHGASASSPARHDASAPSTSRRDLQLYEAADQLAQAVGVQWRREEERRRVHDPFPLPVRWHPAPEALMDHWANIRRGSAGVTFGPLALDGQLDRVVDVYQRIPSGRLVVLGRAGSGKTVLTLRFVLDLLDARTRTDLIPVTFGLGSWNPSTTSLRDWLTDQLLRDHPGLALPGPTGSSMAAALVEAGRVLPVLDGFDEIADGLHRAALQALNATSLPLLLTSRPDEYATAVAAADVLTAAAGIELDDLTLTDLVDYLPRTTRKSAASGGTTTVWDPVLARLRDYPSSPAEANLTAVLSTPLMVVLARAIYSDTPDRDPAELLDSPQFGTRQALEDHLLGAFVPAVYQHPPLDQRSGRRRYRSWDPDRVPHWLGYLAWHLNRLGTADLAWWHLGNTITRPTRMLVGGLVLGLAAALANGLANGLAIGFTVVRAHMGWDGDEVVGYAFAFSGGFRAWLLYGLVSGLAAGLVAGLAFGLRFGLRSEGREPSRIRLRVRGRARQLLEQVAGGVIFGLAAWLVIGLASGLATLLASQVIAWRRTFGVLDILLSLLWGGPRFGLVVGLVFGLAFGLHIPTDIKAAPSPSELLAANRKNAVFQSCVGCLAFGLAFGLVGGLVNAFVGGFVWGFVVRLSTDAWGRWLILSRVWLPMTGRLPWALTAFLDDAHQRGMLRQAGAVYQFRHARLQNHLAHLYQTRGDQQPATSPEPEDQSQPSRRH</sequence>
<dbReference type="RefSeq" id="WP_221511382.1">
    <property type="nucleotide sequence ID" value="NZ_JACHNE010000001.1"/>
</dbReference>
<dbReference type="Proteomes" id="UP000590647">
    <property type="component" value="Unassembled WGS sequence"/>
</dbReference>